<keyword evidence="6" id="KW-1185">Reference proteome</keyword>
<dbReference type="Gene3D" id="3.20.20.140">
    <property type="entry name" value="Metal-dependent hydrolases"/>
    <property type="match status" value="1"/>
</dbReference>
<gene>
    <name evidence="5" type="ORF">OPR82_11405</name>
</gene>
<comment type="caution">
    <text evidence="5">The sequence shown here is derived from an EMBL/GenBank/DDBJ whole genome shotgun (WGS) entry which is preliminary data.</text>
</comment>
<keyword evidence="3" id="KW-0378">Hydrolase</keyword>
<dbReference type="Proteomes" id="UP001301216">
    <property type="component" value="Unassembled WGS sequence"/>
</dbReference>
<accession>A0ABT3QP43</accession>
<dbReference type="PIRSF" id="PIRSF016557">
    <property type="entry name" value="Caps_synth_CpsB"/>
    <property type="match status" value="1"/>
</dbReference>
<evidence type="ECO:0000256" key="4">
    <source>
        <dbReference type="ARBA" id="ARBA00051722"/>
    </source>
</evidence>
<dbReference type="RefSeq" id="WP_265984895.1">
    <property type="nucleotide sequence ID" value="NZ_JAPHAV010000004.1"/>
</dbReference>
<dbReference type="EC" id="3.1.3.48" evidence="2"/>
<reference evidence="5 6" key="1">
    <citation type="submission" date="2022-11" db="EMBL/GenBank/DDBJ databases">
        <title>Brucella sp. YY2X, whole genome shotgun sequencing project.</title>
        <authorList>
            <person name="Yang Y."/>
        </authorList>
    </citation>
    <scope>NUCLEOTIDE SEQUENCE [LARGE SCALE GENOMIC DNA]</scope>
    <source>
        <strain evidence="5 6">YY2X</strain>
    </source>
</reference>
<evidence type="ECO:0000256" key="2">
    <source>
        <dbReference type="ARBA" id="ARBA00013064"/>
    </source>
</evidence>
<evidence type="ECO:0000256" key="1">
    <source>
        <dbReference type="ARBA" id="ARBA00005750"/>
    </source>
</evidence>
<dbReference type="SUPFAM" id="SSF89550">
    <property type="entry name" value="PHP domain-like"/>
    <property type="match status" value="1"/>
</dbReference>
<proteinExistence type="inferred from homology"/>
<evidence type="ECO:0000313" key="5">
    <source>
        <dbReference type="EMBL" id="MCX2697383.1"/>
    </source>
</evidence>
<evidence type="ECO:0000313" key="6">
    <source>
        <dbReference type="Proteomes" id="UP001301216"/>
    </source>
</evidence>
<comment type="similarity">
    <text evidence="1">Belongs to the metallo-dependent hydrolases superfamily. CpsB/CapC family.</text>
</comment>
<sequence length="269" mass="29543">MIDLHSHILHGIDDGASDIEVSVEMARIAVADGITHMACTPHIFPGKYENNSAIILPAIKALQSVLNEKKIALRLMCGADAHVSIDLIDRITLGEVPTLNGSRYFLLEPPHEVLPPRLPDLAEKALLAGYVPIITHPERLLWGDRHYEVFIKLSDMGCLLQLTAGSLLGDFGSLAKKVAERILAEGRAGIVATDAHGIKYRRPLLSLAYNHIAAKIGKSEAEELFVKRPMAIVSNQEIKFSFKRKSDVEKSRSSGNAMVKVISRIFGDR</sequence>
<name>A0ABT3QP43_9HYPH</name>
<dbReference type="InterPro" id="IPR016667">
    <property type="entry name" value="Caps_polysacc_synth_CpsB/CapC"/>
</dbReference>
<organism evidence="5 6">
    <name type="scientific">Ochrobactrum chromiisoli</name>
    <dbReference type="NCBI Taxonomy" id="2993941"/>
    <lineage>
        <taxon>Bacteria</taxon>
        <taxon>Pseudomonadati</taxon>
        <taxon>Pseudomonadota</taxon>
        <taxon>Alphaproteobacteria</taxon>
        <taxon>Hyphomicrobiales</taxon>
        <taxon>Brucellaceae</taxon>
        <taxon>Brucella/Ochrobactrum group</taxon>
        <taxon>Ochrobactrum</taxon>
    </lineage>
</organism>
<dbReference type="Pfam" id="PF19567">
    <property type="entry name" value="CpsB_CapC"/>
    <property type="match status" value="1"/>
</dbReference>
<dbReference type="InterPro" id="IPR016195">
    <property type="entry name" value="Pol/histidinol_Pase-like"/>
</dbReference>
<evidence type="ECO:0000256" key="3">
    <source>
        <dbReference type="ARBA" id="ARBA00022801"/>
    </source>
</evidence>
<protein>
    <recommendedName>
        <fullName evidence="2">protein-tyrosine-phosphatase</fullName>
        <ecNumber evidence="2">3.1.3.48</ecNumber>
    </recommendedName>
</protein>
<dbReference type="PANTHER" id="PTHR39181">
    <property type="entry name" value="TYROSINE-PROTEIN PHOSPHATASE YWQE"/>
    <property type="match status" value="1"/>
</dbReference>
<comment type="catalytic activity">
    <reaction evidence="4">
        <text>O-phospho-L-tyrosyl-[protein] + H2O = L-tyrosyl-[protein] + phosphate</text>
        <dbReference type="Rhea" id="RHEA:10684"/>
        <dbReference type="Rhea" id="RHEA-COMP:10136"/>
        <dbReference type="Rhea" id="RHEA-COMP:20101"/>
        <dbReference type="ChEBI" id="CHEBI:15377"/>
        <dbReference type="ChEBI" id="CHEBI:43474"/>
        <dbReference type="ChEBI" id="CHEBI:46858"/>
        <dbReference type="ChEBI" id="CHEBI:61978"/>
        <dbReference type="EC" id="3.1.3.48"/>
    </reaction>
</comment>
<dbReference type="EMBL" id="JAPHAV010000004">
    <property type="protein sequence ID" value="MCX2697383.1"/>
    <property type="molecule type" value="Genomic_DNA"/>
</dbReference>
<dbReference type="PANTHER" id="PTHR39181:SF1">
    <property type="entry name" value="TYROSINE-PROTEIN PHOSPHATASE YWQE"/>
    <property type="match status" value="1"/>
</dbReference>